<dbReference type="Pfam" id="PF13091">
    <property type="entry name" value="PLDc_2"/>
    <property type="match status" value="1"/>
</dbReference>
<protein>
    <submittedName>
        <fullName evidence="4">DEAD/DEAH box helicase family protein</fullName>
    </submittedName>
</protein>
<dbReference type="InterPro" id="IPR001650">
    <property type="entry name" value="Helicase_C-like"/>
</dbReference>
<dbReference type="Gene3D" id="3.40.50.300">
    <property type="entry name" value="P-loop containing nucleotide triphosphate hydrolases"/>
    <property type="match status" value="1"/>
</dbReference>
<feature type="domain" description="Helicase ATP-binding" evidence="2">
    <location>
        <begin position="262"/>
        <end position="419"/>
    </location>
</feature>
<proteinExistence type="predicted"/>
<evidence type="ECO:0000313" key="4">
    <source>
        <dbReference type="EMBL" id="MCF2564301.1"/>
    </source>
</evidence>
<reference evidence="4 5" key="1">
    <citation type="submission" date="2020-12" db="EMBL/GenBank/DDBJ databases">
        <title>Whole genome sequences of gut porcine anaerobes.</title>
        <authorList>
            <person name="Kubasova T."/>
            <person name="Jahodarova E."/>
            <person name="Rychlik I."/>
        </authorList>
    </citation>
    <scope>NUCLEOTIDE SEQUENCE [LARGE SCALE GENOMIC DNA]</scope>
    <source>
        <strain evidence="4 5">An925</strain>
    </source>
</reference>
<dbReference type="SMART" id="SM00487">
    <property type="entry name" value="DEXDc"/>
    <property type="match status" value="1"/>
</dbReference>
<dbReference type="InterPro" id="IPR049730">
    <property type="entry name" value="SNF2/RAD54-like_C"/>
</dbReference>
<dbReference type="SUPFAM" id="SSF56024">
    <property type="entry name" value="Phospholipase D/nuclease"/>
    <property type="match status" value="1"/>
</dbReference>
<dbReference type="InterPro" id="IPR014001">
    <property type="entry name" value="Helicase_ATP-bd"/>
</dbReference>
<dbReference type="EMBL" id="JADYTN010000021">
    <property type="protein sequence ID" value="MCF2564301.1"/>
    <property type="molecule type" value="Genomic_DNA"/>
</dbReference>
<keyword evidence="4" id="KW-0347">Helicase</keyword>
<evidence type="ECO:0000256" key="1">
    <source>
        <dbReference type="ARBA" id="ARBA00022801"/>
    </source>
</evidence>
<comment type="caution">
    <text evidence="4">The sequence shown here is derived from an EMBL/GenBank/DDBJ whole genome shotgun (WGS) entry which is preliminary data.</text>
</comment>
<dbReference type="GO" id="GO:0004386">
    <property type="term" value="F:helicase activity"/>
    <property type="evidence" value="ECO:0007669"/>
    <property type="project" value="UniProtKB-KW"/>
</dbReference>
<dbReference type="PROSITE" id="PS51194">
    <property type="entry name" value="HELICASE_CTER"/>
    <property type="match status" value="1"/>
</dbReference>
<evidence type="ECO:0000313" key="5">
    <source>
        <dbReference type="Proteomes" id="UP001200470"/>
    </source>
</evidence>
<dbReference type="SUPFAM" id="SSF52540">
    <property type="entry name" value="P-loop containing nucleoside triphosphate hydrolases"/>
    <property type="match status" value="1"/>
</dbReference>
<dbReference type="Proteomes" id="UP001200470">
    <property type="component" value="Unassembled WGS sequence"/>
</dbReference>
<dbReference type="Gene3D" id="3.30.870.10">
    <property type="entry name" value="Endonuclease Chain A"/>
    <property type="match status" value="1"/>
</dbReference>
<dbReference type="SMART" id="SM00490">
    <property type="entry name" value="HELICc"/>
    <property type="match status" value="1"/>
</dbReference>
<keyword evidence="1" id="KW-0378">Hydrolase</keyword>
<dbReference type="CDD" id="cd09178">
    <property type="entry name" value="PLDc_N_Snf2_like"/>
    <property type="match status" value="1"/>
</dbReference>
<organism evidence="4 5">
    <name type="scientific">Xylanibacter brevis</name>
    <dbReference type="NCBI Taxonomy" id="83231"/>
    <lineage>
        <taxon>Bacteria</taxon>
        <taxon>Pseudomonadati</taxon>
        <taxon>Bacteroidota</taxon>
        <taxon>Bacteroidia</taxon>
        <taxon>Bacteroidales</taxon>
        <taxon>Prevotellaceae</taxon>
        <taxon>Xylanibacter</taxon>
    </lineage>
</organism>
<gene>
    <name evidence="4" type="ORF">I6E12_09275</name>
</gene>
<dbReference type="Pfam" id="PF04851">
    <property type="entry name" value="ResIII"/>
    <property type="match status" value="1"/>
</dbReference>
<evidence type="ECO:0000259" key="2">
    <source>
        <dbReference type="PROSITE" id="PS51192"/>
    </source>
</evidence>
<dbReference type="PANTHER" id="PTHR45766">
    <property type="entry name" value="DNA ANNEALING HELICASE AND ENDONUCLEASE ZRANB3 FAMILY MEMBER"/>
    <property type="match status" value="1"/>
</dbReference>
<dbReference type="Pfam" id="PF00271">
    <property type="entry name" value="Helicase_C"/>
    <property type="match status" value="1"/>
</dbReference>
<dbReference type="CDD" id="cd18793">
    <property type="entry name" value="SF2_C_SNF"/>
    <property type="match status" value="1"/>
</dbReference>
<dbReference type="InterPro" id="IPR006935">
    <property type="entry name" value="Helicase/UvrB_N"/>
</dbReference>
<dbReference type="InterPro" id="IPR038718">
    <property type="entry name" value="SNF2-like_sf"/>
</dbReference>
<dbReference type="PROSITE" id="PS51192">
    <property type="entry name" value="HELICASE_ATP_BIND_1"/>
    <property type="match status" value="1"/>
</dbReference>
<keyword evidence="4" id="KW-0547">Nucleotide-binding</keyword>
<feature type="domain" description="Helicase C-terminal" evidence="3">
    <location>
        <begin position="691"/>
        <end position="887"/>
    </location>
</feature>
<name>A0ABS9CH36_9BACT</name>
<dbReference type="RefSeq" id="WP_301638370.1">
    <property type="nucleotide sequence ID" value="NZ_JADYTN010000021.1"/>
</dbReference>
<sequence>MSTKFFNNTPDNSLFEKFKGIAHNMLDFHTFQAVVGYFRSSGYFKLREEFTQVKKIQILVGINIDNIFRKQSKLFFGKIDEEEIRKAYSHDFVEEVHNAGYDEQTERGILQFCQDIIDKKLEIRIHRSKNLHAKFYLLLPEDHNPNSDGWVIMGSSNLSDSGMGTTNTNRYELNVAMKDYDDVDYCKHEFEQLWQDAVPLDMKDIEQMKAKTHLGALPTPYEIYMKVLIDTFGSQVEDDFTMEMPEGVRDIRYQHDAVIQGYQMLMQHNGFFLADVVGLGKTIVATMIAKRFIEANGRYTNVLVVYPPALEKNWTETFKRFGIKRYAQFVSNGSLNKIIAGEGNFREKGEYDLVIVDEAHNFRGATAGRYDDLQLICKTPRVNKGLVKGHQKKVMLLSATPLNNRPTDLLNLLLLFQNARYSTIEGIQNLPVAFSPWIEEYDKLMRERKADNEGRRNAEFAKRTDDLYEQIRTEVIDKVTVRRTRNNIKNVPAYKKDLDAQHIVFPDILPPKELEYELNGGLNDLFYSTMEILTDTPNVDSNPEGKGLHYARYRAVEFLQGSARKKYPTALHIATMLTGIYRVHMVKRLESSFYAFRRSLHTFLRITEDMIKMFEQNKVIIAPAIDVKDKQAKGWELDRIIEYAVEKGLKEEDTVFKTEDFNDRFLQMLHEDAEKLRSLCHKWDAVGEDPKLELFINKLQHELFGKKMNPTGKLVIFSESVDTVNYLTDQLKKHLQRSDILDVCASNRNTRQDTIRRCFDANYSEQSDEYNIVITSDVLAEGVNLHRANVIINYDSPWNATRLMQRIGRVNRIGSVADCIYNYMFYPSAQGNKEIHLYSNALIKLQGFHSAFGEDAQIYSREEIVKEFQMFNPDIQDAVDRNLRLLEEARALYQTNRKLYNRIKALPMKSRTVREIADVLAMPHEVKLSEKDLQHSTIVYLSSPKKVEYYWVKATGEVLSIPFLDAMDILKAGFDESPGDFMKVMDFHYEQVKQALQSYQKVAKKVVDADSMANRKKEKATNDVLSALRTLNRSLNSVSSSDVEKSLGQIAKLEKIVELGVFTGLNSGINGFYRFIKKQKSSSDEIIAQTIAKVDELYERYNIPLDTDEEENEEILEPQIVVSETFV</sequence>
<accession>A0ABS9CH36</accession>
<dbReference type="PANTHER" id="PTHR45766:SF6">
    <property type="entry name" value="SWI_SNF-RELATED MATRIX-ASSOCIATED ACTIN-DEPENDENT REGULATOR OF CHROMATIN SUBFAMILY A-LIKE PROTEIN 1"/>
    <property type="match status" value="1"/>
</dbReference>
<dbReference type="InterPro" id="IPR025202">
    <property type="entry name" value="PLD-like_dom"/>
</dbReference>
<dbReference type="InterPro" id="IPR027417">
    <property type="entry name" value="P-loop_NTPase"/>
</dbReference>
<evidence type="ECO:0000259" key="3">
    <source>
        <dbReference type="PROSITE" id="PS51194"/>
    </source>
</evidence>
<keyword evidence="5" id="KW-1185">Reference proteome</keyword>
<dbReference type="Gene3D" id="3.40.50.10810">
    <property type="entry name" value="Tandem AAA-ATPase domain"/>
    <property type="match status" value="1"/>
</dbReference>
<keyword evidence="4" id="KW-0067">ATP-binding</keyword>